<name>A0ABZ2M6S1_9BACT</name>
<dbReference type="RefSeq" id="WP_394827851.1">
    <property type="nucleotide sequence ID" value="NZ_CP089984.1"/>
</dbReference>
<dbReference type="PANTHER" id="PTHR30590">
    <property type="entry name" value="INNER MEMBRANE PROTEIN"/>
    <property type="match status" value="1"/>
</dbReference>
<feature type="transmembrane region" description="Helical" evidence="1">
    <location>
        <begin position="28"/>
        <end position="48"/>
    </location>
</feature>
<evidence type="ECO:0000313" key="4">
    <source>
        <dbReference type="Proteomes" id="UP001370348"/>
    </source>
</evidence>
<feature type="transmembrane region" description="Helical" evidence="1">
    <location>
        <begin position="68"/>
        <end position="90"/>
    </location>
</feature>
<accession>A0ABZ2M6S1</accession>
<feature type="transmembrane region" description="Helical" evidence="1">
    <location>
        <begin position="214"/>
        <end position="237"/>
    </location>
</feature>
<reference evidence="3 4" key="1">
    <citation type="submission" date="2021-12" db="EMBL/GenBank/DDBJ databases">
        <title>Discovery of the Pendulisporaceae a myxobacterial family with distinct sporulation behavior and unique specialized metabolism.</title>
        <authorList>
            <person name="Garcia R."/>
            <person name="Popoff A."/>
            <person name="Bader C.D."/>
            <person name="Loehr J."/>
            <person name="Walesch S."/>
            <person name="Walt C."/>
            <person name="Boldt J."/>
            <person name="Bunk B."/>
            <person name="Haeckl F.J.F.P.J."/>
            <person name="Gunesch A.P."/>
            <person name="Birkelbach J."/>
            <person name="Nuebel U."/>
            <person name="Pietschmann T."/>
            <person name="Bach T."/>
            <person name="Mueller R."/>
        </authorList>
    </citation>
    <scope>NUCLEOTIDE SEQUENCE [LARGE SCALE GENOMIC DNA]</scope>
    <source>
        <strain evidence="3 4">MSr11954</strain>
    </source>
</reference>
<evidence type="ECO:0000256" key="1">
    <source>
        <dbReference type="SAM" id="Phobius"/>
    </source>
</evidence>
<organism evidence="3 4">
    <name type="scientific">Pendulispora albinea</name>
    <dbReference type="NCBI Taxonomy" id="2741071"/>
    <lineage>
        <taxon>Bacteria</taxon>
        <taxon>Pseudomonadati</taxon>
        <taxon>Myxococcota</taxon>
        <taxon>Myxococcia</taxon>
        <taxon>Myxococcales</taxon>
        <taxon>Sorangiineae</taxon>
        <taxon>Pendulisporaceae</taxon>
        <taxon>Pendulispora</taxon>
    </lineage>
</organism>
<dbReference type="InterPro" id="IPR052529">
    <property type="entry name" value="Bact_Transport_Assoc"/>
</dbReference>
<keyword evidence="1" id="KW-0472">Membrane</keyword>
<dbReference type="PANTHER" id="PTHR30590:SF2">
    <property type="entry name" value="INNER MEMBRANE PROTEIN"/>
    <property type="match status" value="1"/>
</dbReference>
<feature type="transmembrane region" description="Helical" evidence="1">
    <location>
        <begin position="362"/>
        <end position="381"/>
    </location>
</feature>
<dbReference type="Proteomes" id="UP001370348">
    <property type="component" value="Chromosome"/>
</dbReference>
<protein>
    <submittedName>
        <fullName evidence="3">DUF418 domain-containing protein</fullName>
    </submittedName>
</protein>
<evidence type="ECO:0000259" key="2">
    <source>
        <dbReference type="Pfam" id="PF04235"/>
    </source>
</evidence>
<feature type="transmembrane region" description="Helical" evidence="1">
    <location>
        <begin position="288"/>
        <end position="311"/>
    </location>
</feature>
<feature type="transmembrane region" description="Helical" evidence="1">
    <location>
        <begin position="110"/>
        <end position="127"/>
    </location>
</feature>
<keyword evidence="1" id="KW-0812">Transmembrane</keyword>
<keyword evidence="1" id="KW-1133">Transmembrane helix</keyword>
<feature type="transmembrane region" description="Helical" evidence="1">
    <location>
        <begin position="258"/>
        <end position="276"/>
    </location>
</feature>
<keyword evidence="4" id="KW-1185">Reference proteome</keyword>
<sequence>MRQKADILSTMADLAPTPGDEREPLLDVLRALALCVVLVDNTMVSFSGSSYLPDDSPDYFLNESLTGMLFRLLVNLRSMTVMSILFGLGFSMQLARARARTHERGATATYLRRLVVMFGFGIGHVVLLWWGDILWLYALAGLLLLPCRKAGTRTLLVLGLLLAILPRVVVAIPSIEAAVLASKATVHQAKAGMLAAIYGQDYGRVVAAHLRMVIAVHVGSAAWFLPWLGGRFILGFVAGRHRIFERHGEGHLPLFRRLALAGLAVAAVGAAVRMAVMGRTLGLPLMVAVRFFDQAAVLASVVMGMSLVVLVMQHARCRRGLSVLVPIGRMPLTTYLSQTVISTFLFYGWGLGLAHHVQGAKTALIGLLVFAFQLAMATAWIRRYRLGPMEWVWRTLTYGRRQPMRRDAAPFRKEPDPGLSA</sequence>
<feature type="transmembrane region" description="Helical" evidence="1">
    <location>
        <begin position="332"/>
        <end position="350"/>
    </location>
</feature>
<proteinExistence type="predicted"/>
<dbReference type="EMBL" id="CP089984">
    <property type="protein sequence ID" value="WXB18209.1"/>
    <property type="molecule type" value="Genomic_DNA"/>
</dbReference>
<dbReference type="Pfam" id="PF04235">
    <property type="entry name" value="DUF418"/>
    <property type="match status" value="1"/>
</dbReference>
<evidence type="ECO:0000313" key="3">
    <source>
        <dbReference type="EMBL" id="WXB18209.1"/>
    </source>
</evidence>
<gene>
    <name evidence="3" type="ORF">LZC94_13215</name>
</gene>
<feature type="domain" description="DUF418" evidence="2">
    <location>
        <begin position="239"/>
        <end position="399"/>
    </location>
</feature>
<dbReference type="InterPro" id="IPR007349">
    <property type="entry name" value="DUF418"/>
</dbReference>